<dbReference type="SUPFAM" id="SSF57716">
    <property type="entry name" value="Glucocorticoid receptor-like (DNA-binding domain)"/>
    <property type="match status" value="1"/>
</dbReference>
<evidence type="ECO:0000256" key="9">
    <source>
        <dbReference type="PIRSR" id="PIRSR035805-1"/>
    </source>
</evidence>
<keyword evidence="7 8" id="KW-0067">ATP-binding</keyword>
<dbReference type="SUPFAM" id="SSF52540">
    <property type="entry name" value="P-loop containing nucleoside triphosphate hydrolases"/>
    <property type="match status" value="1"/>
</dbReference>
<keyword evidence="4 8" id="KW-0808">Transferase</keyword>
<evidence type="ECO:0000256" key="8">
    <source>
        <dbReference type="HAMAP-Rule" id="MF_00124"/>
    </source>
</evidence>
<dbReference type="PANTHER" id="PTHR11441:SF0">
    <property type="entry name" value="THYMIDINE KINASE, CYTOSOLIC"/>
    <property type="match status" value="1"/>
</dbReference>
<dbReference type="STRING" id="555512.SAMN04487993_1001126"/>
<comment type="subcellular location">
    <subcellularLocation>
        <location evidence="8">Cytoplasm</location>
    </subcellularLocation>
</comment>
<dbReference type="InterPro" id="IPR027417">
    <property type="entry name" value="P-loop_NTPase"/>
</dbReference>
<dbReference type="EMBL" id="FNEJ01000001">
    <property type="protein sequence ID" value="SDI11921.1"/>
    <property type="molecule type" value="Genomic_DNA"/>
</dbReference>
<dbReference type="GO" id="GO:0004797">
    <property type="term" value="F:thymidine kinase activity"/>
    <property type="evidence" value="ECO:0007669"/>
    <property type="project" value="UniProtKB-UniRule"/>
</dbReference>
<evidence type="ECO:0000256" key="7">
    <source>
        <dbReference type="ARBA" id="ARBA00022840"/>
    </source>
</evidence>
<dbReference type="PANTHER" id="PTHR11441">
    <property type="entry name" value="THYMIDINE KINASE"/>
    <property type="match status" value="1"/>
</dbReference>
<dbReference type="GO" id="GO:0071897">
    <property type="term" value="P:DNA biosynthetic process"/>
    <property type="evidence" value="ECO:0007669"/>
    <property type="project" value="UniProtKB-KW"/>
</dbReference>
<dbReference type="GO" id="GO:0005524">
    <property type="term" value="F:ATP binding"/>
    <property type="evidence" value="ECO:0007669"/>
    <property type="project" value="UniProtKB-UniRule"/>
</dbReference>
<evidence type="ECO:0000256" key="5">
    <source>
        <dbReference type="ARBA" id="ARBA00022741"/>
    </source>
</evidence>
<comment type="similarity">
    <text evidence="1 8 12">Belongs to the thymidine kinase family.</text>
</comment>
<evidence type="ECO:0000256" key="6">
    <source>
        <dbReference type="ARBA" id="ARBA00022777"/>
    </source>
</evidence>
<comment type="catalytic activity">
    <reaction evidence="8 11">
        <text>thymidine + ATP = dTMP + ADP + H(+)</text>
        <dbReference type="Rhea" id="RHEA:19129"/>
        <dbReference type="ChEBI" id="CHEBI:15378"/>
        <dbReference type="ChEBI" id="CHEBI:17748"/>
        <dbReference type="ChEBI" id="CHEBI:30616"/>
        <dbReference type="ChEBI" id="CHEBI:63528"/>
        <dbReference type="ChEBI" id="CHEBI:456216"/>
        <dbReference type="EC" id="2.7.1.21"/>
    </reaction>
</comment>
<evidence type="ECO:0000256" key="11">
    <source>
        <dbReference type="RuleBase" id="RU000544"/>
    </source>
</evidence>
<keyword evidence="6 8" id="KW-0418">Kinase</keyword>
<dbReference type="PIRSF" id="PIRSF035805">
    <property type="entry name" value="TK_cell"/>
    <property type="match status" value="1"/>
</dbReference>
<dbReference type="PROSITE" id="PS00603">
    <property type="entry name" value="TK_CELLULAR_TYPE"/>
    <property type="match status" value="1"/>
</dbReference>
<keyword evidence="14" id="KW-1185">Reference proteome</keyword>
<evidence type="ECO:0000256" key="12">
    <source>
        <dbReference type="RuleBase" id="RU004165"/>
    </source>
</evidence>
<feature type="active site" description="Proton acceptor" evidence="8 9">
    <location>
        <position position="87"/>
    </location>
</feature>
<feature type="binding site" evidence="10">
    <location>
        <position position="177"/>
    </location>
    <ligand>
        <name>substrate</name>
    </ligand>
</feature>
<dbReference type="NCBIfam" id="NF003300">
    <property type="entry name" value="PRK04296.1-5"/>
    <property type="match status" value="1"/>
</dbReference>
<evidence type="ECO:0000256" key="3">
    <source>
        <dbReference type="ARBA" id="ARBA00022634"/>
    </source>
</evidence>
<dbReference type="AlphaFoldDB" id="A0A1G8HZI7"/>
<comment type="subunit">
    <text evidence="8">Homotetramer.</text>
</comment>
<dbReference type="OrthoDB" id="9781579at2"/>
<keyword evidence="8" id="KW-0862">Zinc</keyword>
<dbReference type="Pfam" id="PF00265">
    <property type="entry name" value="TK"/>
    <property type="match status" value="1"/>
</dbReference>
<protein>
    <recommendedName>
        <fullName evidence="2 8">Thymidine kinase</fullName>
        <ecNumber evidence="2 8">2.7.1.21</ecNumber>
    </recommendedName>
</protein>
<feature type="binding site" evidence="8">
    <location>
        <begin position="9"/>
        <end position="16"/>
    </location>
    <ligand>
        <name>ATP</name>
        <dbReference type="ChEBI" id="CHEBI:30616"/>
    </ligand>
</feature>
<organism evidence="13 14">
    <name type="scientific">Salipiger marinus</name>
    <dbReference type="NCBI Taxonomy" id="555512"/>
    <lineage>
        <taxon>Bacteria</taxon>
        <taxon>Pseudomonadati</taxon>
        <taxon>Pseudomonadota</taxon>
        <taxon>Alphaproteobacteria</taxon>
        <taxon>Rhodobacterales</taxon>
        <taxon>Roseobacteraceae</taxon>
        <taxon>Salipiger</taxon>
    </lineage>
</organism>
<name>A0A1G8HZI7_9RHOB</name>
<dbReference type="GO" id="GO:0005829">
    <property type="term" value="C:cytosol"/>
    <property type="evidence" value="ECO:0007669"/>
    <property type="project" value="TreeGrafter"/>
</dbReference>
<gene>
    <name evidence="8" type="primary">tdk</name>
    <name evidence="13" type="ORF">SAMN04487993_1001126</name>
</gene>
<feature type="binding site" evidence="8">
    <location>
        <position position="146"/>
    </location>
    <ligand>
        <name>Zn(2+)</name>
        <dbReference type="ChEBI" id="CHEBI:29105"/>
    </ligand>
</feature>
<evidence type="ECO:0000313" key="14">
    <source>
        <dbReference type="Proteomes" id="UP000199093"/>
    </source>
</evidence>
<evidence type="ECO:0000256" key="1">
    <source>
        <dbReference type="ARBA" id="ARBA00007587"/>
    </source>
</evidence>
<dbReference type="GO" id="GO:0046104">
    <property type="term" value="P:thymidine metabolic process"/>
    <property type="evidence" value="ECO:0007669"/>
    <property type="project" value="TreeGrafter"/>
</dbReference>
<dbReference type="Gene3D" id="3.30.60.20">
    <property type="match status" value="1"/>
</dbReference>
<dbReference type="Gene3D" id="3.40.50.300">
    <property type="entry name" value="P-loop containing nucleotide triphosphate hydrolases"/>
    <property type="match status" value="1"/>
</dbReference>
<evidence type="ECO:0000256" key="2">
    <source>
        <dbReference type="ARBA" id="ARBA00012118"/>
    </source>
</evidence>
<dbReference type="GO" id="GO:0008270">
    <property type="term" value="F:zinc ion binding"/>
    <property type="evidence" value="ECO:0007669"/>
    <property type="project" value="UniProtKB-UniRule"/>
</dbReference>
<dbReference type="EC" id="2.7.1.21" evidence="2 8"/>
<dbReference type="InterPro" id="IPR001267">
    <property type="entry name" value="Thymidine_kinase"/>
</dbReference>
<dbReference type="InterPro" id="IPR020633">
    <property type="entry name" value="Thymidine_kinase_CS"/>
</dbReference>
<dbReference type="HAMAP" id="MF_00124">
    <property type="entry name" value="Thymidine_kinase"/>
    <property type="match status" value="1"/>
</dbReference>
<feature type="binding site" evidence="10">
    <location>
        <begin position="169"/>
        <end position="172"/>
    </location>
    <ligand>
        <name>substrate</name>
    </ligand>
</feature>
<keyword evidence="8" id="KW-0479">Metal-binding</keyword>
<evidence type="ECO:0000256" key="4">
    <source>
        <dbReference type="ARBA" id="ARBA00022679"/>
    </source>
</evidence>
<feature type="binding site" evidence="8">
    <location>
        <position position="144"/>
    </location>
    <ligand>
        <name>Zn(2+)</name>
        <dbReference type="ChEBI" id="CHEBI:29105"/>
    </ligand>
</feature>
<sequence>MAKLHFHYSTMNAGKSTLLLQAAHNYRERGMDVFLLTARLDTRAGPGRIGSRIGLGQAAETFGPEDDLFTCIAQAAAQPLACIFVDEAQFLTEAQVWQLARVVDDLHLPVMAYGLRVDFRGKLFPGSAALLALADTLREVRTICHCGRKATMVIRQDAAGRAATEGDQVQIGGNETYVSLCRKHWRDATGDPVSPASA</sequence>
<dbReference type="RefSeq" id="WP_089842136.1">
    <property type="nucleotide sequence ID" value="NZ_FNEJ01000001.1"/>
</dbReference>
<evidence type="ECO:0000313" key="13">
    <source>
        <dbReference type="EMBL" id="SDI11921.1"/>
    </source>
</evidence>
<keyword evidence="8" id="KW-0963">Cytoplasm</keyword>
<reference evidence="13 14" key="1">
    <citation type="submission" date="2016-10" db="EMBL/GenBank/DDBJ databases">
        <authorList>
            <person name="de Groot N.N."/>
        </authorList>
    </citation>
    <scope>NUCLEOTIDE SEQUENCE [LARGE SCALE GENOMIC DNA]</scope>
    <source>
        <strain evidence="13 14">DSM 26424</strain>
    </source>
</reference>
<feature type="binding site" evidence="8">
    <location>
        <position position="184"/>
    </location>
    <ligand>
        <name>Zn(2+)</name>
        <dbReference type="ChEBI" id="CHEBI:29105"/>
    </ligand>
</feature>
<keyword evidence="3 8" id="KW-0237">DNA synthesis</keyword>
<feature type="binding site" evidence="8">
    <location>
        <begin position="86"/>
        <end position="89"/>
    </location>
    <ligand>
        <name>ATP</name>
        <dbReference type="ChEBI" id="CHEBI:30616"/>
    </ligand>
</feature>
<dbReference type="Proteomes" id="UP000199093">
    <property type="component" value="Unassembled WGS sequence"/>
</dbReference>
<feature type="binding site" evidence="8">
    <location>
        <position position="181"/>
    </location>
    <ligand>
        <name>Zn(2+)</name>
        <dbReference type="ChEBI" id="CHEBI:29105"/>
    </ligand>
</feature>
<evidence type="ECO:0000256" key="10">
    <source>
        <dbReference type="PIRSR" id="PIRSR035805-2"/>
    </source>
</evidence>
<keyword evidence="5 8" id="KW-0547">Nucleotide-binding</keyword>
<accession>A0A1G8HZI7</accession>
<proteinExistence type="inferred from homology"/>